<dbReference type="RefSeq" id="WP_028740294.1">
    <property type="nucleotide sequence ID" value="NZ_JACIFX010000036.1"/>
</dbReference>
<dbReference type="InterPro" id="IPR000727">
    <property type="entry name" value="T_SNARE_dom"/>
</dbReference>
<dbReference type="EMBL" id="JACIFX010000036">
    <property type="protein sequence ID" value="MBB4233301.1"/>
    <property type="molecule type" value="Genomic_DNA"/>
</dbReference>
<dbReference type="Proteomes" id="UP000551353">
    <property type="component" value="Unassembled WGS sequence"/>
</dbReference>
<evidence type="ECO:0000256" key="2">
    <source>
        <dbReference type="ARBA" id="ARBA00029447"/>
    </source>
</evidence>
<organism evidence="5 6">
    <name type="scientific">Rhizobium mongolense</name>
    <dbReference type="NCBI Taxonomy" id="57676"/>
    <lineage>
        <taxon>Bacteria</taxon>
        <taxon>Pseudomonadati</taxon>
        <taxon>Pseudomonadota</taxon>
        <taxon>Alphaproteobacteria</taxon>
        <taxon>Hyphomicrobiales</taxon>
        <taxon>Rhizobiaceae</taxon>
        <taxon>Rhizobium/Agrobacterium group</taxon>
        <taxon>Rhizobium</taxon>
    </lineage>
</organism>
<evidence type="ECO:0000256" key="3">
    <source>
        <dbReference type="SAM" id="MobiDB-lite"/>
    </source>
</evidence>
<name>A0ABR6IZE9_9HYPH</name>
<dbReference type="SUPFAM" id="SSF58104">
    <property type="entry name" value="Methyl-accepting chemotaxis protein (MCP) signaling domain"/>
    <property type="match status" value="1"/>
</dbReference>
<feature type="domain" description="T-SNARE coiled-coil homology" evidence="4">
    <location>
        <begin position="1"/>
        <end position="63"/>
    </location>
</feature>
<comment type="caution">
    <text evidence="5">The sequence shown here is derived from an EMBL/GenBank/DDBJ whole genome shotgun (WGS) entry which is preliminary data.</text>
</comment>
<dbReference type="PROSITE" id="PS50192">
    <property type="entry name" value="T_SNARE"/>
    <property type="match status" value="1"/>
</dbReference>
<proteinExistence type="inferred from homology"/>
<protein>
    <submittedName>
        <fullName evidence="5">Methyl-accepting chemotaxis protein</fullName>
    </submittedName>
</protein>
<dbReference type="InterPro" id="IPR051310">
    <property type="entry name" value="MCP_chemotaxis"/>
</dbReference>
<evidence type="ECO:0000256" key="1">
    <source>
        <dbReference type="ARBA" id="ARBA00022500"/>
    </source>
</evidence>
<accession>A0ABR6IZE9</accession>
<feature type="region of interest" description="Disordered" evidence="3">
    <location>
        <begin position="88"/>
        <end position="130"/>
    </location>
</feature>
<evidence type="ECO:0000259" key="4">
    <source>
        <dbReference type="PROSITE" id="PS50192"/>
    </source>
</evidence>
<dbReference type="PANTHER" id="PTHR43531:SF11">
    <property type="entry name" value="METHYL-ACCEPTING CHEMOTAXIS PROTEIN 3"/>
    <property type="match status" value="1"/>
</dbReference>
<sequence>MQLVRSTSDLLKTISAHIDQIKTVVSDIATTATSQAKHLDGFKTTIHEIDVSTQQTAAMAEESKAACHSMESEAALLLQLISQFDLGEETSSGTHEASQSPSPKNIVAISRMRGMKSPKPADHARAEPSK</sequence>
<evidence type="ECO:0000313" key="6">
    <source>
        <dbReference type="Proteomes" id="UP000551353"/>
    </source>
</evidence>
<feature type="compositionally biased region" description="Basic and acidic residues" evidence="3">
    <location>
        <begin position="119"/>
        <end position="130"/>
    </location>
</feature>
<evidence type="ECO:0000313" key="5">
    <source>
        <dbReference type="EMBL" id="MBB4233301.1"/>
    </source>
</evidence>
<reference evidence="5 6" key="1">
    <citation type="submission" date="2020-08" db="EMBL/GenBank/DDBJ databases">
        <title>Genomic Encyclopedia of Type Strains, Phase IV (KMG-V): Genome sequencing to study the core and pangenomes of soil and plant-associated prokaryotes.</title>
        <authorList>
            <person name="Whitman W."/>
        </authorList>
    </citation>
    <scope>NUCLEOTIDE SEQUENCE [LARGE SCALE GENOMIC DNA]</scope>
    <source>
        <strain evidence="5 6">SEMIA 4087</strain>
    </source>
</reference>
<dbReference type="PANTHER" id="PTHR43531">
    <property type="entry name" value="PROTEIN ICFG"/>
    <property type="match status" value="1"/>
</dbReference>
<dbReference type="Gene3D" id="1.10.287.950">
    <property type="entry name" value="Methyl-accepting chemotaxis protein"/>
    <property type="match status" value="1"/>
</dbReference>
<comment type="similarity">
    <text evidence="2">Belongs to the methyl-accepting chemotaxis (MCP) protein family.</text>
</comment>
<gene>
    <name evidence="5" type="ORF">GGD56_007207</name>
</gene>
<keyword evidence="6" id="KW-1185">Reference proteome</keyword>
<keyword evidence="1" id="KW-0145">Chemotaxis</keyword>
<feature type="compositionally biased region" description="Polar residues" evidence="3">
    <location>
        <begin position="89"/>
        <end position="103"/>
    </location>
</feature>